<dbReference type="Proteomes" id="UP000462055">
    <property type="component" value="Unassembled WGS sequence"/>
</dbReference>
<dbReference type="InterPro" id="IPR033747">
    <property type="entry name" value="PurE_ClassI"/>
</dbReference>
<reference evidence="7" key="1">
    <citation type="submission" date="2019-12" db="EMBL/GenBank/DDBJ databases">
        <title>Actinomadura physcomitrii sp. nov., a novel actinomycete isolated from moss [Physcomitrium sphaericum (Ludw) Fuernr].</title>
        <authorList>
            <person name="Zhuang X."/>
        </authorList>
    </citation>
    <scope>NUCLEOTIDE SEQUENCE [LARGE SCALE GENOMIC DNA]</scope>
    <source>
        <strain evidence="7">LD22</strain>
    </source>
</reference>
<gene>
    <name evidence="3 7" type="primary">purE</name>
    <name evidence="7" type="ORF">F8568_041125</name>
</gene>
<feature type="domain" description="PurE" evidence="6">
    <location>
        <begin position="3"/>
        <end position="152"/>
    </location>
</feature>
<dbReference type="SUPFAM" id="SSF52255">
    <property type="entry name" value="N5-CAIR mutase (phosphoribosylaminoimidazole carboxylase, PurE)"/>
    <property type="match status" value="1"/>
</dbReference>
<comment type="caution">
    <text evidence="7">The sequence shown here is derived from an EMBL/GenBank/DDBJ whole genome shotgun (WGS) entry which is preliminary data.</text>
</comment>
<evidence type="ECO:0000313" key="8">
    <source>
        <dbReference type="Proteomes" id="UP000462055"/>
    </source>
</evidence>
<dbReference type="PIRSF" id="PIRSF001338">
    <property type="entry name" value="AIR_carboxylase"/>
    <property type="match status" value="1"/>
</dbReference>
<dbReference type="PANTHER" id="PTHR23046">
    <property type="entry name" value="PHOSPHORIBOSYLAMINOIMIDAZOLE CARBOXYLASE CATALYTIC SUBUNIT"/>
    <property type="match status" value="1"/>
</dbReference>
<evidence type="ECO:0000256" key="4">
    <source>
        <dbReference type="PIRNR" id="PIRNR001338"/>
    </source>
</evidence>
<evidence type="ECO:0000256" key="5">
    <source>
        <dbReference type="PIRSR" id="PIRSR001338-1"/>
    </source>
</evidence>
<protein>
    <recommendedName>
        <fullName evidence="3 4">N5-carboxyaminoimidazole ribonucleotide mutase</fullName>
        <shortName evidence="3 4">N5-CAIR mutase</shortName>
        <ecNumber evidence="3 4">5.4.99.18</ecNumber>
    </recommendedName>
    <alternativeName>
        <fullName evidence="3">5-(carboxyamino)imidazole ribonucleotide mutase</fullName>
    </alternativeName>
</protein>
<evidence type="ECO:0000313" key="7">
    <source>
        <dbReference type="EMBL" id="MWA06645.1"/>
    </source>
</evidence>
<organism evidence="7 8">
    <name type="scientific">Actinomadura physcomitrii</name>
    <dbReference type="NCBI Taxonomy" id="2650748"/>
    <lineage>
        <taxon>Bacteria</taxon>
        <taxon>Bacillati</taxon>
        <taxon>Actinomycetota</taxon>
        <taxon>Actinomycetes</taxon>
        <taxon>Streptosporangiales</taxon>
        <taxon>Thermomonosporaceae</taxon>
        <taxon>Actinomadura</taxon>
    </lineage>
</organism>
<comment type="pathway">
    <text evidence="3 4">Purine metabolism; IMP biosynthesis via de novo pathway; 5-amino-1-(5-phospho-D-ribosyl)imidazole-4-carboxylate from 5-amino-1-(5-phospho-D-ribosyl)imidazole (N5-CAIR route): step 2/2.</text>
</comment>
<dbReference type="SMART" id="SM01001">
    <property type="entry name" value="AIRC"/>
    <property type="match status" value="1"/>
</dbReference>
<evidence type="ECO:0000259" key="6">
    <source>
        <dbReference type="SMART" id="SM01001"/>
    </source>
</evidence>
<dbReference type="UniPathway" id="UPA00074">
    <property type="reaction ID" value="UER00943"/>
</dbReference>
<comment type="catalytic activity">
    <reaction evidence="3 4">
        <text>5-carboxyamino-1-(5-phospho-D-ribosyl)imidazole + H(+) = 5-amino-1-(5-phospho-D-ribosyl)imidazole-4-carboxylate</text>
        <dbReference type="Rhea" id="RHEA:13193"/>
        <dbReference type="ChEBI" id="CHEBI:15378"/>
        <dbReference type="ChEBI" id="CHEBI:58730"/>
        <dbReference type="ChEBI" id="CHEBI:77657"/>
        <dbReference type="EC" id="5.4.99.18"/>
    </reaction>
</comment>
<keyword evidence="7" id="KW-0456">Lyase</keyword>
<dbReference type="PANTHER" id="PTHR23046:SF2">
    <property type="entry name" value="PHOSPHORIBOSYLAMINOIMIDAZOLE CARBOXYLASE"/>
    <property type="match status" value="1"/>
</dbReference>
<feature type="binding site" evidence="3 5">
    <location>
        <position position="11"/>
    </location>
    <ligand>
        <name>substrate</name>
    </ligand>
</feature>
<dbReference type="AlphaFoldDB" id="A0A6I4MPI8"/>
<dbReference type="GO" id="GO:0006189">
    <property type="term" value="P:'de novo' IMP biosynthetic process"/>
    <property type="evidence" value="ECO:0007669"/>
    <property type="project" value="UniProtKB-UniRule"/>
</dbReference>
<name>A0A6I4MPI8_9ACTN</name>
<dbReference type="HAMAP" id="MF_01929">
    <property type="entry name" value="PurE_classI"/>
    <property type="match status" value="1"/>
</dbReference>
<dbReference type="GO" id="GO:0034023">
    <property type="term" value="F:5-(carboxyamino)imidazole ribonucleotide mutase activity"/>
    <property type="evidence" value="ECO:0007669"/>
    <property type="project" value="UniProtKB-UniRule"/>
</dbReference>
<dbReference type="Pfam" id="PF00731">
    <property type="entry name" value="AIRC"/>
    <property type="match status" value="1"/>
</dbReference>
<dbReference type="InterPro" id="IPR000031">
    <property type="entry name" value="PurE_dom"/>
</dbReference>
<dbReference type="InterPro" id="IPR024694">
    <property type="entry name" value="PurE_prokaryotes"/>
</dbReference>
<comment type="similarity">
    <text evidence="3">Belongs to the AIR carboxylase family. Class I subfamily.</text>
</comment>
<keyword evidence="1 3" id="KW-0658">Purine biosynthesis</keyword>
<accession>A0A6I4MPI8</accession>
<feature type="binding site" evidence="3 5">
    <location>
        <position position="41"/>
    </location>
    <ligand>
        <name>substrate</name>
    </ligand>
</feature>
<dbReference type="Gene3D" id="3.40.50.1970">
    <property type="match status" value="1"/>
</dbReference>
<proteinExistence type="inferred from homology"/>
<dbReference type="RefSeq" id="WP_151599339.1">
    <property type="nucleotide sequence ID" value="NZ_WBMS02000054.1"/>
</dbReference>
<sequence>MSPLVGVVMGSDSDWPVMKAAGEALEEFGVPYEADVVSAHRMPHDMIAYGEQAAARGLRAIIAGAGGAAHLPGMLASVTPLPVIGVPVPLKYLDGMDSLLSIVQMPAGVPVATVAVGAARNAGLLAVRILAASDEGLQAKMKDFQRSLYDQAKAKGERLRESL</sequence>
<evidence type="ECO:0000256" key="3">
    <source>
        <dbReference type="HAMAP-Rule" id="MF_01929"/>
    </source>
</evidence>
<evidence type="ECO:0000256" key="1">
    <source>
        <dbReference type="ARBA" id="ARBA00022755"/>
    </source>
</evidence>
<keyword evidence="2 3" id="KW-0413">Isomerase</keyword>
<keyword evidence="8" id="KW-1185">Reference proteome</keyword>
<feature type="binding site" evidence="3 5">
    <location>
        <position position="14"/>
    </location>
    <ligand>
        <name>substrate</name>
    </ligand>
</feature>
<comment type="function">
    <text evidence="3 4">Catalyzes the conversion of N5-carboxyaminoimidazole ribonucleotide (N5-CAIR) to 4-carboxy-5-aminoimidazole ribonucleotide (CAIR).</text>
</comment>
<dbReference type="EMBL" id="WBMS02000054">
    <property type="protein sequence ID" value="MWA06645.1"/>
    <property type="molecule type" value="Genomic_DNA"/>
</dbReference>
<dbReference type="NCBIfam" id="TIGR01162">
    <property type="entry name" value="purE"/>
    <property type="match status" value="1"/>
</dbReference>
<dbReference type="GO" id="GO:0016829">
    <property type="term" value="F:lyase activity"/>
    <property type="evidence" value="ECO:0007669"/>
    <property type="project" value="UniProtKB-KW"/>
</dbReference>
<dbReference type="EC" id="5.4.99.18" evidence="3 4"/>
<evidence type="ECO:0000256" key="2">
    <source>
        <dbReference type="ARBA" id="ARBA00023235"/>
    </source>
</evidence>